<dbReference type="AlphaFoldDB" id="A0A979G4F8"/>
<gene>
    <name evidence="1" type="ordered locus">Cpin_2940</name>
</gene>
<reference evidence="1 2" key="2">
    <citation type="journal article" date="2010" name="Stand. Genomic Sci.">
        <title>Complete genome sequence of Chitinophaga pinensis type strain (UQM 2034).</title>
        <authorList>
            <person name="Glavina Del Rio T."/>
            <person name="Abt B."/>
            <person name="Spring S."/>
            <person name="Lapidus A."/>
            <person name="Nolan M."/>
            <person name="Tice H."/>
            <person name="Copeland A."/>
            <person name="Cheng J.F."/>
            <person name="Chen F."/>
            <person name="Bruce D."/>
            <person name="Goodwin L."/>
            <person name="Pitluck S."/>
            <person name="Ivanova N."/>
            <person name="Mavromatis K."/>
            <person name="Mikhailova N."/>
            <person name="Pati A."/>
            <person name="Chen A."/>
            <person name="Palaniappan K."/>
            <person name="Land M."/>
            <person name="Hauser L."/>
            <person name="Chang Y.J."/>
            <person name="Jeffries C.D."/>
            <person name="Chain P."/>
            <person name="Saunders E."/>
            <person name="Detter J.C."/>
            <person name="Brettin T."/>
            <person name="Rohde M."/>
            <person name="Goker M."/>
            <person name="Bristow J."/>
            <person name="Eisen J.A."/>
            <person name="Markowitz V."/>
            <person name="Hugenholtz P."/>
            <person name="Kyrpides N.C."/>
            <person name="Klenk H.P."/>
            <person name="Lucas S."/>
        </authorList>
    </citation>
    <scope>NUCLEOTIDE SEQUENCE [LARGE SCALE GENOMIC DNA]</scope>
    <source>
        <strain evidence="2">ATCC 43595 / DSM 2588 / LMG 13176 / NBRC 15968 / NCIMB 11800 / UQM 2034</strain>
    </source>
</reference>
<dbReference type="KEGG" id="cpi:Cpin_2940"/>
<sequence>MNVKCKNCLPEEGIEIPELSLSEKKRILELKLQSPIYSVKYLIDFCGLSHMEAKYIVTHVNRTYGLCNRCNFDKLDKEYMICPKCESLNFNWKC</sequence>
<evidence type="ECO:0000313" key="1">
    <source>
        <dbReference type="EMBL" id="ACU60418.1"/>
    </source>
</evidence>
<dbReference type="EMBL" id="CP001699">
    <property type="protein sequence ID" value="ACU60418.1"/>
    <property type="molecule type" value="Genomic_DNA"/>
</dbReference>
<dbReference type="Proteomes" id="UP000002215">
    <property type="component" value="Chromosome"/>
</dbReference>
<protein>
    <submittedName>
        <fullName evidence="1">Uncharacterized protein</fullName>
    </submittedName>
</protein>
<name>A0A979G4F8_CHIPD</name>
<evidence type="ECO:0000313" key="2">
    <source>
        <dbReference type="Proteomes" id="UP000002215"/>
    </source>
</evidence>
<accession>A0A979G4F8</accession>
<reference evidence="2" key="1">
    <citation type="submission" date="2009-08" db="EMBL/GenBank/DDBJ databases">
        <title>The complete genome of Chitinophaga pinensis DSM 2588.</title>
        <authorList>
            <consortium name="US DOE Joint Genome Institute (JGI-PGF)"/>
            <person name="Lucas S."/>
            <person name="Copeland A."/>
            <person name="Lapidus A."/>
            <person name="Glavina del Rio T."/>
            <person name="Dalin E."/>
            <person name="Tice H."/>
            <person name="Bruce D."/>
            <person name="Goodwin L."/>
            <person name="Pitluck S."/>
            <person name="Kyrpides N."/>
            <person name="Mavromatis K."/>
            <person name="Ivanova N."/>
            <person name="Mikhailova N."/>
            <person name="Sims D."/>
            <person name="Meinche L."/>
            <person name="Brettin T."/>
            <person name="Detter J.C."/>
            <person name="Han C."/>
            <person name="Larimer F."/>
            <person name="Land M."/>
            <person name="Hauser L."/>
            <person name="Markowitz V."/>
            <person name="Cheng J.-F."/>
            <person name="Hugenholtz P."/>
            <person name="Woyke T."/>
            <person name="Wu D."/>
            <person name="Spring S."/>
            <person name="Klenk H.-P."/>
            <person name="Eisen J.A."/>
        </authorList>
    </citation>
    <scope>NUCLEOTIDE SEQUENCE [LARGE SCALE GENOMIC DNA]</scope>
    <source>
        <strain evidence="2">ATCC 43595 / DSM 2588 / LMG 13176 / NBRC 15968 / NCIMB 11800 / UQM 2034</strain>
    </source>
</reference>
<proteinExistence type="predicted"/>
<organism evidence="1 2">
    <name type="scientific">Chitinophaga pinensis (strain ATCC 43595 / DSM 2588 / LMG 13176 / NBRC 15968 / NCIMB 11800 / UQM 2034)</name>
    <dbReference type="NCBI Taxonomy" id="485918"/>
    <lineage>
        <taxon>Bacteria</taxon>
        <taxon>Pseudomonadati</taxon>
        <taxon>Bacteroidota</taxon>
        <taxon>Chitinophagia</taxon>
        <taxon>Chitinophagales</taxon>
        <taxon>Chitinophagaceae</taxon>
        <taxon>Chitinophaga</taxon>
    </lineage>
</organism>